<feature type="transmembrane region" description="Helical" evidence="6">
    <location>
        <begin position="267"/>
        <end position="285"/>
    </location>
</feature>
<keyword evidence="3 6" id="KW-0812">Transmembrane</keyword>
<keyword evidence="4 6" id="KW-1133">Transmembrane helix</keyword>
<feature type="transmembrane region" description="Helical" evidence="6">
    <location>
        <begin position="292"/>
        <end position="313"/>
    </location>
</feature>
<feature type="domain" description="ABC-2 type transporter transmembrane" evidence="7">
    <location>
        <begin position="18"/>
        <end position="369"/>
    </location>
</feature>
<dbReference type="Gene3D" id="3.40.1710.10">
    <property type="entry name" value="abc type-2 transporter like domain"/>
    <property type="match status" value="1"/>
</dbReference>
<dbReference type="PANTHER" id="PTHR30294:SF46">
    <property type="entry name" value="ABC TRANSPORTER PERMEASE"/>
    <property type="match status" value="1"/>
</dbReference>
<name>A0ABS7YQ19_9VIBR</name>
<evidence type="ECO:0000256" key="2">
    <source>
        <dbReference type="ARBA" id="ARBA00022475"/>
    </source>
</evidence>
<feature type="transmembrane region" description="Helical" evidence="6">
    <location>
        <begin position="183"/>
        <end position="206"/>
    </location>
</feature>
<sequence>MLKLILLEWRALSRNAVVVLTVFGGVFFYSFLYPLPYEHQIPLKQPIAIVNLDKSAISYRLERMVDATPQLAVTKRLSTIVDAKHAFLAQQITGFLVIPEHFYRDLMLGSRPTLSYAGDASYFLVYGTIAEGLAKAAGTLSAQAKVSRLLASGQPLVQAQSSYAPTRTNLKPTFNARMGYVDYVVPAVFVLILQQTLVMAAGLIGGTQKADAQTSTYWWSVSTGKILVVRTFVLTSVYYLLSAYYFGGSFDYHGVNTLANPLELMTLLLPFLLSSIFIGIVLGAITPKREYVTLVVLVSSMPLVFSAGFIWPIESLPTPLAYFVDLLPSTPAIKGFLALNQMGASWHQIATHWSHLWLLTSIWGVFAWFTFERAQQSMIFKYVELETK</sequence>
<evidence type="ECO:0000256" key="5">
    <source>
        <dbReference type="ARBA" id="ARBA00023136"/>
    </source>
</evidence>
<proteinExistence type="predicted"/>
<evidence type="ECO:0000256" key="6">
    <source>
        <dbReference type="SAM" id="Phobius"/>
    </source>
</evidence>
<organism evidence="8 9">
    <name type="scientific">Vibrio tritonius</name>
    <dbReference type="NCBI Taxonomy" id="1435069"/>
    <lineage>
        <taxon>Bacteria</taxon>
        <taxon>Pseudomonadati</taxon>
        <taxon>Pseudomonadota</taxon>
        <taxon>Gammaproteobacteria</taxon>
        <taxon>Vibrionales</taxon>
        <taxon>Vibrionaceae</taxon>
        <taxon>Vibrio</taxon>
    </lineage>
</organism>
<evidence type="ECO:0000313" key="9">
    <source>
        <dbReference type="Proteomes" id="UP001199044"/>
    </source>
</evidence>
<evidence type="ECO:0000256" key="1">
    <source>
        <dbReference type="ARBA" id="ARBA00004651"/>
    </source>
</evidence>
<dbReference type="EMBL" id="JAIWIU010000107">
    <property type="protein sequence ID" value="MCA2017473.1"/>
    <property type="molecule type" value="Genomic_DNA"/>
</dbReference>
<keyword evidence="5 6" id="KW-0472">Membrane</keyword>
<evidence type="ECO:0000256" key="3">
    <source>
        <dbReference type="ARBA" id="ARBA00022692"/>
    </source>
</evidence>
<accession>A0ABS7YQ19</accession>
<dbReference type="InterPro" id="IPR013525">
    <property type="entry name" value="ABC2_TM"/>
</dbReference>
<feature type="transmembrane region" description="Helical" evidence="6">
    <location>
        <begin position="227"/>
        <end position="247"/>
    </location>
</feature>
<comment type="subcellular location">
    <subcellularLocation>
        <location evidence="1">Cell membrane</location>
        <topology evidence="1">Multi-pass membrane protein</topology>
    </subcellularLocation>
</comment>
<dbReference type="Proteomes" id="UP001199044">
    <property type="component" value="Unassembled WGS sequence"/>
</dbReference>
<evidence type="ECO:0000313" key="8">
    <source>
        <dbReference type="EMBL" id="MCA2017473.1"/>
    </source>
</evidence>
<dbReference type="InterPro" id="IPR051449">
    <property type="entry name" value="ABC-2_transporter_component"/>
</dbReference>
<comment type="caution">
    <text evidence="8">The sequence shown here is derived from an EMBL/GenBank/DDBJ whole genome shotgun (WGS) entry which is preliminary data.</text>
</comment>
<gene>
    <name evidence="8" type="ORF">LDJ79_15215</name>
</gene>
<evidence type="ECO:0000256" key="4">
    <source>
        <dbReference type="ARBA" id="ARBA00022989"/>
    </source>
</evidence>
<dbReference type="PANTHER" id="PTHR30294">
    <property type="entry name" value="MEMBRANE COMPONENT OF ABC TRANSPORTER YHHJ-RELATED"/>
    <property type="match status" value="1"/>
</dbReference>
<dbReference type="RefSeq" id="WP_225251193.1">
    <property type="nucleotide sequence ID" value="NZ_JAIWIU010000107.1"/>
</dbReference>
<feature type="transmembrane region" description="Helical" evidence="6">
    <location>
        <begin position="12"/>
        <end position="32"/>
    </location>
</feature>
<evidence type="ECO:0000259" key="7">
    <source>
        <dbReference type="Pfam" id="PF12698"/>
    </source>
</evidence>
<keyword evidence="9" id="KW-1185">Reference proteome</keyword>
<reference evidence="9" key="1">
    <citation type="submission" date="2023-07" db="EMBL/GenBank/DDBJ databases">
        <title>Molecular identification of indigenous halophilic bacteria isolated from red sea cost, biodegradation of synthetic dyes and assessment of degraded metabolite toxicity.</title>
        <authorList>
            <person name="Chaieb K."/>
            <person name="Altayb H.N."/>
        </authorList>
    </citation>
    <scope>NUCLEOTIDE SEQUENCE [LARGE SCALE GENOMIC DNA]</scope>
    <source>
        <strain evidence="9">K20</strain>
    </source>
</reference>
<feature type="transmembrane region" description="Helical" evidence="6">
    <location>
        <begin position="352"/>
        <end position="371"/>
    </location>
</feature>
<keyword evidence="2" id="KW-1003">Cell membrane</keyword>
<dbReference type="Pfam" id="PF12698">
    <property type="entry name" value="ABC2_membrane_3"/>
    <property type="match status" value="1"/>
</dbReference>
<protein>
    <submittedName>
        <fullName evidence="8">ABC transporter permease</fullName>
    </submittedName>
</protein>